<feature type="signal peptide" evidence="1">
    <location>
        <begin position="1"/>
        <end position="21"/>
    </location>
</feature>
<name>A0A517I5C7_BREBE</name>
<feature type="chain" id="PRO_5021954619" description="PepSY domain-containing protein" evidence="1">
    <location>
        <begin position="22"/>
        <end position="267"/>
    </location>
</feature>
<dbReference type="EMBL" id="CP042161">
    <property type="protein sequence ID" value="QDS34105.1"/>
    <property type="molecule type" value="Genomic_DNA"/>
</dbReference>
<organism evidence="2 3">
    <name type="scientific">Brevibacillus brevis</name>
    <name type="common">Bacillus brevis</name>
    <dbReference type="NCBI Taxonomy" id="1393"/>
    <lineage>
        <taxon>Bacteria</taxon>
        <taxon>Bacillati</taxon>
        <taxon>Bacillota</taxon>
        <taxon>Bacilli</taxon>
        <taxon>Bacillales</taxon>
        <taxon>Paenibacillaceae</taxon>
        <taxon>Brevibacillus</taxon>
    </lineage>
</organism>
<accession>A0A517I5C7</accession>
<evidence type="ECO:0000313" key="2">
    <source>
        <dbReference type="EMBL" id="QDS34105.1"/>
    </source>
</evidence>
<gene>
    <name evidence="2" type="ORF">FPS98_09010</name>
</gene>
<dbReference type="AlphaFoldDB" id="A0A517I5C7"/>
<proteinExistence type="predicted"/>
<dbReference type="Proteomes" id="UP000317713">
    <property type="component" value="Chromosome"/>
</dbReference>
<reference evidence="2 3" key="1">
    <citation type="submission" date="2019-07" db="EMBL/GenBank/DDBJ databases">
        <title>Characterization of Brevibacillus brevis HK544, as a potential biocontrol agent.</title>
        <authorList>
            <person name="Kim H."/>
        </authorList>
    </citation>
    <scope>NUCLEOTIDE SEQUENCE [LARGE SCALE GENOMIC DNA]</scope>
    <source>
        <strain evidence="2 3">HK544</strain>
    </source>
</reference>
<sequence length="267" mass="29640">MNKKSILVFSMALSIVGGATAAVYASEHAVNSTKNRVVTVTNKEGNATNQTTETNTNHVVKVANGKISNEEAVKIATKALKDYRGLDAKSFGEARVNRTNAQEDFKFFMDLYSKEDAAILKENAKKDTADVIVVQFVRAEDLNQPMAASNRIVINEKTGEIVSLTAFTDENRSSETTIDDAKVKSAVINFFGKQQKNVKENTMKVSKTANSGTIRVLCDLEDGRDVTMTISLKNYSVSSYEINYDRLIPLPSEEKDYRENFRELKVI</sequence>
<keyword evidence="1" id="KW-0732">Signal</keyword>
<dbReference type="RefSeq" id="WP_144615409.1">
    <property type="nucleotide sequence ID" value="NZ_CP042161.1"/>
</dbReference>
<evidence type="ECO:0000256" key="1">
    <source>
        <dbReference type="SAM" id="SignalP"/>
    </source>
</evidence>
<evidence type="ECO:0000313" key="3">
    <source>
        <dbReference type="Proteomes" id="UP000317713"/>
    </source>
</evidence>
<protein>
    <recommendedName>
        <fullName evidence="4">PepSY domain-containing protein</fullName>
    </recommendedName>
</protein>
<evidence type="ECO:0008006" key="4">
    <source>
        <dbReference type="Google" id="ProtNLM"/>
    </source>
</evidence>